<dbReference type="Proteomes" id="UP000093000">
    <property type="component" value="Unassembled WGS sequence"/>
</dbReference>
<evidence type="ECO:0000313" key="1">
    <source>
        <dbReference type="EMBL" id="OBZ82718.1"/>
    </source>
</evidence>
<name>A0A1C7N145_9FUNG</name>
<sequence>MSDSTSNSSVQSMDASLNSALASKQVNSEAGGYNYQYKDGRRYHAQKDVSYLLPNDDDGMENKAYMA</sequence>
<accession>A0A1C7N145</accession>
<gene>
    <name evidence="1" type="ORF">A0J61_09235</name>
</gene>
<proteinExistence type="predicted"/>
<reference evidence="1 2" key="1">
    <citation type="submission" date="2016-03" db="EMBL/GenBank/DDBJ databases">
        <title>Choanephora cucurbitarum.</title>
        <authorList>
            <person name="Min B."/>
            <person name="Park H."/>
            <person name="Park J.-H."/>
            <person name="Shin H.-D."/>
            <person name="Choi I.-G."/>
        </authorList>
    </citation>
    <scope>NUCLEOTIDE SEQUENCE [LARGE SCALE GENOMIC DNA]</scope>
    <source>
        <strain evidence="1 2">KUS-F28377</strain>
    </source>
</reference>
<organism evidence="1 2">
    <name type="scientific">Choanephora cucurbitarum</name>
    <dbReference type="NCBI Taxonomy" id="101091"/>
    <lineage>
        <taxon>Eukaryota</taxon>
        <taxon>Fungi</taxon>
        <taxon>Fungi incertae sedis</taxon>
        <taxon>Mucoromycota</taxon>
        <taxon>Mucoromycotina</taxon>
        <taxon>Mucoromycetes</taxon>
        <taxon>Mucorales</taxon>
        <taxon>Mucorineae</taxon>
        <taxon>Choanephoraceae</taxon>
        <taxon>Choanephoroideae</taxon>
        <taxon>Choanephora</taxon>
    </lineage>
</organism>
<dbReference type="AlphaFoldDB" id="A0A1C7N145"/>
<dbReference type="OrthoDB" id="2292563at2759"/>
<dbReference type="InParanoid" id="A0A1C7N145"/>
<keyword evidence="2" id="KW-1185">Reference proteome</keyword>
<evidence type="ECO:0000313" key="2">
    <source>
        <dbReference type="Proteomes" id="UP000093000"/>
    </source>
</evidence>
<protein>
    <submittedName>
        <fullName evidence="1">Uncharacterized protein</fullName>
    </submittedName>
</protein>
<dbReference type="EMBL" id="LUGH01000804">
    <property type="protein sequence ID" value="OBZ82718.1"/>
    <property type="molecule type" value="Genomic_DNA"/>
</dbReference>
<comment type="caution">
    <text evidence="1">The sequence shown here is derived from an EMBL/GenBank/DDBJ whole genome shotgun (WGS) entry which is preliminary data.</text>
</comment>